<name>A0A9J6RN90_9GAMM</name>
<dbReference type="RefSeq" id="WP_258332148.1">
    <property type="nucleotide sequence ID" value="NZ_JAPTGG010000009.1"/>
</dbReference>
<proteinExistence type="predicted"/>
<dbReference type="AlphaFoldDB" id="A0A9J6RN90"/>
<dbReference type="GO" id="GO:0009279">
    <property type="term" value="C:cell outer membrane"/>
    <property type="evidence" value="ECO:0007669"/>
    <property type="project" value="InterPro"/>
</dbReference>
<reference evidence="1 2" key="1">
    <citation type="submission" date="2022-12" db="EMBL/GenBank/DDBJ databases">
        <title>Dasania phycosphaerae sp. nov., isolated from particulate material of the south coast of Korea.</title>
        <authorList>
            <person name="Jiang Y."/>
        </authorList>
    </citation>
    <scope>NUCLEOTIDE SEQUENCE [LARGE SCALE GENOMIC DNA]</scope>
    <source>
        <strain evidence="1 2">GY-19</strain>
    </source>
</reference>
<dbReference type="EMBL" id="JAPTGG010000009">
    <property type="protein sequence ID" value="MCZ0865995.1"/>
    <property type="molecule type" value="Genomic_DNA"/>
</dbReference>
<dbReference type="Proteomes" id="UP001069090">
    <property type="component" value="Unassembled WGS sequence"/>
</dbReference>
<evidence type="ECO:0000313" key="2">
    <source>
        <dbReference type="Proteomes" id="UP001069090"/>
    </source>
</evidence>
<evidence type="ECO:0000313" key="1">
    <source>
        <dbReference type="EMBL" id="MCZ0865995.1"/>
    </source>
</evidence>
<sequence>MKKKMNEKIKQIIKNKHRRLIAYTLLTVLGLAQPVLAGGKDDPLLSKVMIDQLELRDADDSNPLVLEGQAWLGKDLHKLWLKADVERVAGETEELELQALYSQAIAPYWDLQVGLRQDSKPTPSRSWAVLGLQGLAPYFFEVDSALFIGEGGRTALRVQVEYELLFTQQLILSSELEANFYGQNDSNLGIGSGLSDLQAGLRLRYEIRREFAPYIGINWQKSYGNSAGYARKAGHDVQDTQWVLGIRAWF</sequence>
<accession>A0A9J6RN90</accession>
<keyword evidence="2" id="KW-1185">Reference proteome</keyword>
<dbReference type="GO" id="GO:0006878">
    <property type="term" value="P:intracellular copper ion homeostasis"/>
    <property type="evidence" value="ECO:0007669"/>
    <property type="project" value="InterPro"/>
</dbReference>
<dbReference type="GO" id="GO:0005507">
    <property type="term" value="F:copper ion binding"/>
    <property type="evidence" value="ECO:0007669"/>
    <property type="project" value="InterPro"/>
</dbReference>
<dbReference type="InterPro" id="IPR007939">
    <property type="entry name" value="Cu-R_B_prcur"/>
</dbReference>
<organism evidence="1 2">
    <name type="scientific">Dasania phycosphaerae</name>
    <dbReference type="NCBI Taxonomy" id="2950436"/>
    <lineage>
        <taxon>Bacteria</taxon>
        <taxon>Pseudomonadati</taxon>
        <taxon>Pseudomonadota</taxon>
        <taxon>Gammaproteobacteria</taxon>
        <taxon>Cellvibrionales</taxon>
        <taxon>Spongiibacteraceae</taxon>
        <taxon>Dasania</taxon>
    </lineage>
</organism>
<protein>
    <submittedName>
        <fullName evidence="1">Copper resistance protein B</fullName>
    </submittedName>
</protein>
<gene>
    <name evidence="1" type="ORF">O0V09_12345</name>
</gene>
<dbReference type="Pfam" id="PF05275">
    <property type="entry name" value="CopB"/>
    <property type="match status" value="1"/>
</dbReference>
<comment type="caution">
    <text evidence="1">The sequence shown here is derived from an EMBL/GenBank/DDBJ whole genome shotgun (WGS) entry which is preliminary data.</text>
</comment>